<comment type="caution">
    <text evidence="3">The sequence shown here is derived from an EMBL/GenBank/DDBJ whole genome shotgun (WGS) entry which is preliminary data.</text>
</comment>
<reference evidence="3 4" key="1">
    <citation type="submission" date="2024-01" db="EMBL/GenBank/DDBJ databases">
        <title>Multi-omics insights into the function and evolution of sodium benzoate biodegradation pathways in Benzoatithermus flavus gen. nov., sp. nov. from hot spring.</title>
        <authorList>
            <person name="Hu C.-J."/>
            <person name="Li W.-J."/>
        </authorList>
    </citation>
    <scope>NUCLEOTIDE SEQUENCE [LARGE SCALE GENOMIC DNA]</scope>
    <source>
        <strain evidence="3 4">SYSU G07066</strain>
    </source>
</reference>
<keyword evidence="2" id="KW-0812">Transmembrane</keyword>
<keyword evidence="2" id="KW-1133">Transmembrane helix</keyword>
<dbReference type="Proteomes" id="UP001375743">
    <property type="component" value="Unassembled WGS sequence"/>
</dbReference>
<sequence>MASAAPPNYGRADRYATESYHVTAPVVVRRISWGSIFAGIAVVLVVELVLMLLGLAIGAATINPAAGDTPQASTLGISGGVWWLASTVIAVFIGGWIAGRLAGMPTRTDGMLHGIVTWAAATLIGFYLLTTTIGSLVGGAFGALGTTVQALGQGTQTLAQGAMQVLPDQIRNAANDLFSQAPGAANQVQQQAEQARQAAGGGSMMDALQRVIRGVQPGASPQDRDAAINVIAQQAGVPRDEAERRLSQFQQTYQQYSQQAAEQARQAADKAARTIAQVSFWSVIALVIGAVVAAIGGSLGTPRDLREPVY</sequence>
<evidence type="ECO:0008006" key="5">
    <source>
        <dbReference type="Google" id="ProtNLM"/>
    </source>
</evidence>
<feature type="transmembrane region" description="Helical" evidence="2">
    <location>
        <begin position="36"/>
        <end position="60"/>
    </location>
</feature>
<proteinExistence type="predicted"/>
<evidence type="ECO:0000313" key="3">
    <source>
        <dbReference type="EMBL" id="MEK0085382.1"/>
    </source>
</evidence>
<accession>A0ABU8XZM1</accession>
<keyword evidence="2" id="KW-0472">Membrane</keyword>
<evidence type="ECO:0000313" key="4">
    <source>
        <dbReference type="Proteomes" id="UP001375743"/>
    </source>
</evidence>
<gene>
    <name evidence="3" type="ORF">U1T56_19695</name>
</gene>
<feature type="transmembrane region" description="Helical" evidence="2">
    <location>
        <begin position="280"/>
        <end position="300"/>
    </location>
</feature>
<name>A0ABU8XZM1_9PROT</name>
<feature type="transmembrane region" description="Helical" evidence="2">
    <location>
        <begin position="80"/>
        <end position="98"/>
    </location>
</feature>
<feature type="transmembrane region" description="Helical" evidence="2">
    <location>
        <begin position="110"/>
        <end position="129"/>
    </location>
</feature>
<evidence type="ECO:0000256" key="1">
    <source>
        <dbReference type="SAM" id="Coils"/>
    </source>
</evidence>
<protein>
    <recommendedName>
        <fullName evidence="5">PhnA-like protein</fullName>
    </recommendedName>
</protein>
<keyword evidence="4" id="KW-1185">Reference proteome</keyword>
<organism evidence="3 4">
    <name type="scientific">Benzoatithermus flavus</name>
    <dbReference type="NCBI Taxonomy" id="3108223"/>
    <lineage>
        <taxon>Bacteria</taxon>
        <taxon>Pseudomonadati</taxon>
        <taxon>Pseudomonadota</taxon>
        <taxon>Alphaproteobacteria</taxon>
        <taxon>Geminicoccales</taxon>
        <taxon>Geminicoccaceae</taxon>
        <taxon>Benzoatithermus</taxon>
    </lineage>
</organism>
<feature type="coiled-coil region" evidence="1">
    <location>
        <begin position="239"/>
        <end position="266"/>
    </location>
</feature>
<dbReference type="RefSeq" id="WP_418161230.1">
    <property type="nucleotide sequence ID" value="NZ_JBBLZC010000026.1"/>
</dbReference>
<dbReference type="EMBL" id="JBBLZC010000026">
    <property type="protein sequence ID" value="MEK0085382.1"/>
    <property type="molecule type" value="Genomic_DNA"/>
</dbReference>
<keyword evidence="1" id="KW-0175">Coiled coil</keyword>
<evidence type="ECO:0000256" key="2">
    <source>
        <dbReference type="SAM" id="Phobius"/>
    </source>
</evidence>